<protein>
    <submittedName>
        <fullName evidence="3">Uncharacterized protein</fullName>
    </submittedName>
</protein>
<feature type="region of interest" description="Disordered" evidence="1">
    <location>
        <begin position="282"/>
        <end position="327"/>
    </location>
</feature>
<evidence type="ECO:0000313" key="4">
    <source>
        <dbReference type="Proteomes" id="UP000070544"/>
    </source>
</evidence>
<feature type="transmembrane region" description="Helical" evidence="2">
    <location>
        <begin position="141"/>
        <end position="167"/>
    </location>
</feature>
<reference evidence="3 4" key="1">
    <citation type="journal article" date="2015" name="Genome Biol. Evol.">
        <title>Phylogenomic analyses indicate that early fungi evolved digesting cell walls of algal ancestors of land plants.</title>
        <authorList>
            <person name="Chang Y."/>
            <person name="Wang S."/>
            <person name="Sekimoto S."/>
            <person name="Aerts A.L."/>
            <person name="Choi C."/>
            <person name="Clum A."/>
            <person name="LaButti K.M."/>
            <person name="Lindquist E.A."/>
            <person name="Yee Ngan C."/>
            <person name="Ohm R.A."/>
            <person name="Salamov A.A."/>
            <person name="Grigoriev I.V."/>
            <person name="Spatafora J.W."/>
            <person name="Berbee M.L."/>
        </authorList>
    </citation>
    <scope>NUCLEOTIDE SEQUENCE [LARGE SCALE GENOMIC DNA]</scope>
    <source>
        <strain evidence="3 4">JEL478</strain>
    </source>
</reference>
<dbReference type="InterPro" id="IPR040410">
    <property type="entry name" value="UPF0658_Golgi"/>
</dbReference>
<feature type="compositionally biased region" description="Basic and acidic residues" evidence="1">
    <location>
        <begin position="292"/>
        <end position="303"/>
    </location>
</feature>
<dbReference type="Proteomes" id="UP000070544">
    <property type="component" value="Unassembled WGS sequence"/>
</dbReference>
<keyword evidence="2" id="KW-1133">Transmembrane helix</keyword>
<evidence type="ECO:0000256" key="2">
    <source>
        <dbReference type="SAM" id="Phobius"/>
    </source>
</evidence>
<keyword evidence="2" id="KW-0812">Transmembrane</keyword>
<keyword evidence="4" id="KW-1185">Reference proteome</keyword>
<dbReference type="PANTHER" id="PTHR34391:SF1">
    <property type="entry name" value="UPF0658 GOLGI APPARATUS MEMBRANE PROTEIN C1952.10C-RELATED"/>
    <property type="match status" value="1"/>
</dbReference>
<dbReference type="GO" id="GO:0005794">
    <property type="term" value="C:Golgi apparatus"/>
    <property type="evidence" value="ECO:0007669"/>
    <property type="project" value="TreeGrafter"/>
</dbReference>
<dbReference type="EMBL" id="KQ965751">
    <property type="protein sequence ID" value="KXS16625.1"/>
    <property type="molecule type" value="Genomic_DNA"/>
</dbReference>
<name>A0A139AJQ0_GONPJ</name>
<gene>
    <name evidence="3" type="ORF">M427DRAFT_288565</name>
</gene>
<proteinExistence type="predicted"/>
<accession>A0A139AJQ0</accession>
<feature type="transmembrane region" description="Helical" evidence="2">
    <location>
        <begin position="179"/>
        <end position="201"/>
    </location>
</feature>
<organism evidence="3 4">
    <name type="scientific">Gonapodya prolifera (strain JEL478)</name>
    <name type="common">Monoblepharis prolifera</name>
    <dbReference type="NCBI Taxonomy" id="1344416"/>
    <lineage>
        <taxon>Eukaryota</taxon>
        <taxon>Fungi</taxon>
        <taxon>Fungi incertae sedis</taxon>
        <taxon>Chytridiomycota</taxon>
        <taxon>Chytridiomycota incertae sedis</taxon>
        <taxon>Monoblepharidomycetes</taxon>
        <taxon>Monoblepharidales</taxon>
        <taxon>Gonapodyaceae</taxon>
        <taxon>Gonapodya</taxon>
    </lineage>
</organism>
<evidence type="ECO:0000256" key="1">
    <source>
        <dbReference type="SAM" id="MobiDB-lite"/>
    </source>
</evidence>
<evidence type="ECO:0000313" key="3">
    <source>
        <dbReference type="EMBL" id="KXS16625.1"/>
    </source>
</evidence>
<sequence length="401" mass="44148">MVLFFQTVTSNRSQLLASGFFLIISIVYAVTHTFQQRSFLWQITEFIPDYNFGGGRDRAASALSYTLVAADITFGVVWAFLGPGVWAGMRWKLYKDEGADTITRLRTFRHHVFQLVLKLALFFHISVTIQFYFLVLGGLGWSIFANFILAFDGMMLALGFYTISVIGGGAVAERSPSTMSLFVIGCMAEIVFLLEFCISVLRNKVAGSYPLDAAGSVYTLALSALLTVLTLLVAGIIAAMNAREYMSIWDLPRRQRSRSGHERLTSQITVVEPPAIEVTRSQTASTLTDDILSDRPEDREDSLARYGTSAGTRTRPGSTPARMGGGLRVEREELGDDRDDSLARYGTSPARVGGVVRNEREVELVDDREDSLARYRPSLGTGTIARPRSVSRPPVAPGAEI</sequence>
<dbReference type="AlphaFoldDB" id="A0A139AJQ0"/>
<feature type="transmembrane region" description="Helical" evidence="2">
    <location>
        <begin position="12"/>
        <end position="31"/>
    </location>
</feature>
<feature type="region of interest" description="Disordered" evidence="1">
    <location>
        <begin position="374"/>
        <end position="401"/>
    </location>
</feature>
<feature type="transmembrane region" description="Helical" evidence="2">
    <location>
        <begin position="213"/>
        <end position="239"/>
    </location>
</feature>
<feature type="transmembrane region" description="Helical" evidence="2">
    <location>
        <begin position="62"/>
        <end position="86"/>
    </location>
</feature>
<feature type="transmembrane region" description="Helical" evidence="2">
    <location>
        <begin position="115"/>
        <end position="135"/>
    </location>
</feature>
<dbReference type="PANTHER" id="PTHR34391">
    <property type="entry name" value="UPF0658 GOLGI APPARATUS MEMBRANE PROTEIN C1952.10C-RELATED"/>
    <property type="match status" value="1"/>
</dbReference>
<keyword evidence="2" id="KW-0472">Membrane</keyword>